<protein>
    <recommendedName>
        <fullName evidence="4">Phosphatidate cytidylyltransferase</fullName>
    </recommendedName>
</protein>
<reference evidence="2 3" key="1">
    <citation type="submission" date="2022-07" db="EMBL/GenBank/DDBJ databases">
        <title>Genome-wide signatures of adaptation to extreme environments.</title>
        <authorList>
            <person name="Cho C.H."/>
            <person name="Yoon H.S."/>
        </authorList>
    </citation>
    <scope>NUCLEOTIDE SEQUENCE [LARGE SCALE GENOMIC DNA]</scope>
    <source>
        <strain evidence="2 3">108.79 E11</strain>
    </source>
</reference>
<evidence type="ECO:0008006" key="4">
    <source>
        <dbReference type="Google" id="ProtNLM"/>
    </source>
</evidence>
<dbReference type="GO" id="GO:0004143">
    <property type="term" value="F:ATP-dependent diacylglycerol kinase activity"/>
    <property type="evidence" value="ECO:0007669"/>
    <property type="project" value="InterPro"/>
</dbReference>
<comment type="caution">
    <text evidence="2">The sequence shown here is derived from an EMBL/GenBank/DDBJ whole genome shotgun (WGS) entry which is preliminary data.</text>
</comment>
<dbReference type="InterPro" id="IPR037997">
    <property type="entry name" value="Dgk1-like"/>
</dbReference>
<evidence type="ECO:0000256" key="1">
    <source>
        <dbReference type="SAM" id="Phobius"/>
    </source>
</evidence>
<sequence length="227" mass="26229">MKSAQPYQTTSQGYEEGIHWSRRIFHTRNGILALLLYHRDKVLFQKVVGYLLVLLICLECIRLHSSWLNELASRLFYPIMRKNETRRFSGMGYYLAGVLYASCYFDSVVFDLVVIHLAIGDPIAAIFGICFGNPRKKRWKNGKNMAGFLACWWICMWSTLCYLYWKQGKLCFVISIVSSFVSALVESCTPTPQYILSPFPTLFPFGLDDNLVSTHLQKLKKIDIFHV</sequence>
<keyword evidence="1" id="KW-0812">Transmembrane</keyword>
<dbReference type="EMBL" id="JANCYU010000075">
    <property type="protein sequence ID" value="KAK4529084.1"/>
    <property type="molecule type" value="Genomic_DNA"/>
</dbReference>
<name>A0AAV9INY8_9RHOD</name>
<keyword evidence="3" id="KW-1185">Reference proteome</keyword>
<proteinExistence type="predicted"/>
<dbReference type="PANTHER" id="PTHR31303">
    <property type="entry name" value="CTP-DEPENDENT DIACYLGLYCEROL KINASE 1"/>
    <property type="match status" value="1"/>
</dbReference>
<dbReference type="AlphaFoldDB" id="A0AAV9INY8"/>
<accession>A0AAV9INY8</accession>
<dbReference type="GO" id="GO:0006654">
    <property type="term" value="P:phosphatidic acid biosynthetic process"/>
    <property type="evidence" value="ECO:0007669"/>
    <property type="project" value="TreeGrafter"/>
</dbReference>
<organism evidence="2 3">
    <name type="scientific">Galdieria yellowstonensis</name>
    <dbReference type="NCBI Taxonomy" id="3028027"/>
    <lineage>
        <taxon>Eukaryota</taxon>
        <taxon>Rhodophyta</taxon>
        <taxon>Bangiophyceae</taxon>
        <taxon>Galdieriales</taxon>
        <taxon>Galdieriaceae</taxon>
        <taxon>Galdieria</taxon>
    </lineage>
</organism>
<feature type="transmembrane region" description="Helical" evidence="1">
    <location>
        <begin position="88"/>
        <end position="107"/>
    </location>
</feature>
<evidence type="ECO:0000313" key="2">
    <source>
        <dbReference type="EMBL" id="KAK4529084.1"/>
    </source>
</evidence>
<feature type="transmembrane region" description="Helical" evidence="1">
    <location>
        <begin position="145"/>
        <end position="165"/>
    </location>
</feature>
<gene>
    <name evidence="2" type="ORF">GAYE_SCF7681MG7036</name>
</gene>
<dbReference type="GO" id="GO:0005789">
    <property type="term" value="C:endoplasmic reticulum membrane"/>
    <property type="evidence" value="ECO:0007669"/>
    <property type="project" value="TreeGrafter"/>
</dbReference>
<keyword evidence="1" id="KW-0472">Membrane</keyword>
<dbReference type="Proteomes" id="UP001300502">
    <property type="component" value="Unassembled WGS sequence"/>
</dbReference>
<dbReference type="PANTHER" id="PTHR31303:SF1">
    <property type="entry name" value="CTP-DEPENDENT DIACYLGLYCEROL KINASE 1"/>
    <property type="match status" value="1"/>
</dbReference>
<keyword evidence="1" id="KW-1133">Transmembrane helix</keyword>
<evidence type="ECO:0000313" key="3">
    <source>
        <dbReference type="Proteomes" id="UP001300502"/>
    </source>
</evidence>
<feature type="transmembrane region" description="Helical" evidence="1">
    <location>
        <begin position="113"/>
        <end position="133"/>
    </location>
</feature>